<sequence length="466" mass="48664">MPKLRKHRPDALRSSPPPPTTSSAPDNPWTPRPPSLLSTGSRASAAPVALKSVAPVVAVAEVQASGKGDEAVCTAGGGVSEWETAVRQQGSPSASNSTSPARSSHRRIVSTSTIATVSSHTSLEPIPSSPSISALAKLRESLDADQHAKEAKKVEEVQVRRVRSHAGGKLRKKLPRDRVERFVAAEDEEEERHQQQGEEGAKEEEEAESECVAAPPLQGLRVGEALVFETQVSTDEMRSDETGREGGLDAIPPVASQLPPPPAASSAAPMAAHPYFTLALVSLAFAPARLGWRVARLPFDVASFAASTSLNLAASTVALGTDVAAKTIDTSLRLATNVPVVGLVAAKVPRLREASSPADEAQEEASAPPTSHLPPLTPPVDHFDAALAASDPSPPRPTEPQHPVLETVTKPLSLVRSGVEISLGLGLAGALVAGAVGEFVWSSVRGERMDGKEENREGVSGAQEAQ</sequence>
<feature type="compositionally biased region" description="Basic and acidic residues" evidence="1">
    <location>
        <begin position="144"/>
        <end position="159"/>
    </location>
</feature>
<dbReference type="Proteomes" id="UP000321518">
    <property type="component" value="Unassembled WGS sequence"/>
</dbReference>
<feature type="compositionally biased region" description="Basic and acidic residues" evidence="1">
    <location>
        <begin position="191"/>
        <end position="200"/>
    </location>
</feature>
<evidence type="ECO:0000313" key="2">
    <source>
        <dbReference type="EMBL" id="GEM11497.1"/>
    </source>
</evidence>
<evidence type="ECO:0000313" key="3">
    <source>
        <dbReference type="Proteomes" id="UP000321518"/>
    </source>
</evidence>
<dbReference type="AlphaFoldDB" id="A0A511KMD4"/>
<reference evidence="2 3" key="1">
    <citation type="submission" date="2019-07" db="EMBL/GenBank/DDBJ databases">
        <title>Rhodotorula toruloides NBRC10032 genome sequencing.</title>
        <authorList>
            <person name="Shida Y."/>
            <person name="Takaku H."/>
            <person name="Ogasawara W."/>
            <person name="Mori K."/>
        </authorList>
    </citation>
    <scope>NUCLEOTIDE SEQUENCE [LARGE SCALE GENOMIC DNA]</scope>
    <source>
        <strain evidence="2 3">NBRC10032</strain>
    </source>
</reference>
<accession>A0A511KMD4</accession>
<protein>
    <submittedName>
        <fullName evidence="2">Uncharacterized protein</fullName>
    </submittedName>
</protein>
<gene>
    <name evidence="2" type="ORF">Rt10032_c15g5514</name>
</gene>
<feature type="compositionally biased region" description="Low complexity" evidence="1">
    <location>
        <begin position="91"/>
        <end position="102"/>
    </location>
</feature>
<feature type="region of interest" description="Disordered" evidence="1">
    <location>
        <begin position="144"/>
        <end position="211"/>
    </location>
</feature>
<feature type="region of interest" description="Disordered" evidence="1">
    <location>
        <begin position="84"/>
        <end position="108"/>
    </location>
</feature>
<dbReference type="OrthoDB" id="2529769at2759"/>
<feature type="region of interest" description="Disordered" evidence="1">
    <location>
        <begin position="1"/>
        <end position="45"/>
    </location>
</feature>
<evidence type="ECO:0000256" key="1">
    <source>
        <dbReference type="SAM" id="MobiDB-lite"/>
    </source>
</evidence>
<feature type="region of interest" description="Disordered" evidence="1">
    <location>
        <begin position="353"/>
        <end position="403"/>
    </location>
</feature>
<feature type="compositionally biased region" description="Basic residues" evidence="1">
    <location>
        <begin position="160"/>
        <end position="175"/>
    </location>
</feature>
<dbReference type="EMBL" id="BJWK01000015">
    <property type="protein sequence ID" value="GEM11497.1"/>
    <property type="molecule type" value="Genomic_DNA"/>
</dbReference>
<name>A0A511KMD4_RHOTO</name>
<comment type="caution">
    <text evidence="2">The sequence shown here is derived from an EMBL/GenBank/DDBJ whole genome shotgun (WGS) entry which is preliminary data.</text>
</comment>
<proteinExistence type="predicted"/>
<organism evidence="2 3">
    <name type="scientific">Rhodotorula toruloides</name>
    <name type="common">Yeast</name>
    <name type="synonym">Rhodosporidium toruloides</name>
    <dbReference type="NCBI Taxonomy" id="5286"/>
    <lineage>
        <taxon>Eukaryota</taxon>
        <taxon>Fungi</taxon>
        <taxon>Dikarya</taxon>
        <taxon>Basidiomycota</taxon>
        <taxon>Pucciniomycotina</taxon>
        <taxon>Microbotryomycetes</taxon>
        <taxon>Sporidiobolales</taxon>
        <taxon>Sporidiobolaceae</taxon>
        <taxon>Rhodotorula</taxon>
    </lineage>
</organism>